<gene>
    <name evidence="1" type="ORF">H9K76_09380</name>
</gene>
<dbReference type="AlphaFoldDB" id="A0A7G9RTQ6"/>
<dbReference type="KEGG" id="drg:H9K76_09380"/>
<dbReference type="Pfam" id="PF09234">
    <property type="entry name" value="DUF1963"/>
    <property type="match status" value="1"/>
</dbReference>
<proteinExistence type="predicted"/>
<name>A0A7G9RTQ6_9BURK</name>
<dbReference type="PANTHER" id="PTHR36436">
    <property type="entry name" value="SLL5081 PROTEIN"/>
    <property type="match status" value="1"/>
</dbReference>
<dbReference type="Gene3D" id="2.30.320.10">
    <property type="entry name" value="YwqG-like"/>
    <property type="match status" value="1"/>
</dbReference>
<organism evidence="1 2">
    <name type="scientific">Diaphorobacter ruginosibacter</name>
    <dbReference type="NCBI Taxonomy" id="1715720"/>
    <lineage>
        <taxon>Bacteria</taxon>
        <taxon>Pseudomonadati</taxon>
        <taxon>Pseudomonadota</taxon>
        <taxon>Betaproteobacteria</taxon>
        <taxon>Burkholderiales</taxon>
        <taxon>Comamonadaceae</taxon>
        <taxon>Diaphorobacter</taxon>
    </lineage>
</organism>
<sequence>MKLDDFEQLVTTHPVLASHAEFLRGMLKPCVRIQVTDQLPRDAQSRFGGIPLLPPGFAWPQHEVGVYRFLAQIDFSEIANRPESLPEAGLLVLFYAEYAPDSDGEEEIFWGDEGYVKAAFFEDPAMLVATPPPRGKAVPGRRILLTGEWDLPRHSDLRKDWPLDSEVLDGLLEDPGAMYGKPSSDALLPTDYLLGYPSYYSLGYDPTPGPQWVSLLTLHSHDAFEWCWHDGDKLMVFIEQDRLAARDFGALQCDAG</sequence>
<evidence type="ECO:0000313" key="2">
    <source>
        <dbReference type="Proteomes" id="UP000515811"/>
    </source>
</evidence>
<evidence type="ECO:0000313" key="1">
    <source>
        <dbReference type="EMBL" id="QNN58981.1"/>
    </source>
</evidence>
<reference evidence="1 2" key="1">
    <citation type="submission" date="2020-08" db="EMBL/GenBank/DDBJ databases">
        <title>Genome sequence of Diaphorobacter ruginosibacter DSM 27467T.</title>
        <authorList>
            <person name="Hyun D.-W."/>
            <person name="Bae J.-W."/>
        </authorList>
    </citation>
    <scope>NUCLEOTIDE SEQUENCE [LARGE SCALE GENOMIC DNA]</scope>
    <source>
        <strain evidence="1 2">DSM 27467</strain>
    </source>
</reference>
<dbReference type="Proteomes" id="UP000515811">
    <property type="component" value="Chromosome"/>
</dbReference>
<dbReference type="EMBL" id="CP060714">
    <property type="protein sequence ID" value="QNN58981.1"/>
    <property type="molecule type" value="Genomic_DNA"/>
</dbReference>
<dbReference type="RefSeq" id="WP_187599811.1">
    <property type="nucleotide sequence ID" value="NZ_CP060714.1"/>
</dbReference>
<dbReference type="InterPro" id="IPR035948">
    <property type="entry name" value="YwqG-like_sf"/>
</dbReference>
<protein>
    <submittedName>
        <fullName evidence="1">DUF1963 domain-containing protein</fullName>
    </submittedName>
</protein>
<keyword evidence="2" id="KW-1185">Reference proteome</keyword>
<dbReference type="PANTHER" id="PTHR36436:SF6">
    <property type="entry name" value="SLL5081 PROTEIN"/>
    <property type="match status" value="1"/>
</dbReference>
<dbReference type="InterPro" id="IPR015315">
    <property type="entry name" value="DUF1963"/>
</dbReference>
<accession>A0A7G9RTQ6</accession>
<dbReference type="SUPFAM" id="SSF103032">
    <property type="entry name" value="Hypothetical protein YwqG"/>
    <property type="match status" value="1"/>
</dbReference>